<feature type="domain" description="CHAT" evidence="1">
    <location>
        <begin position="823"/>
        <end position="1141"/>
    </location>
</feature>
<dbReference type="OrthoDB" id="220792at2"/>
<dbReference type="InterPro" id="IPR011990">
    <property type="entry name" value="TPR-like_helical_dom_sf"/>
</dbReference>
<dbReference type="Pfam" id="PF12770">
    <property type="entry name" value="CHAT"/>
    <property type="match status" value="1"/>
</dbReference>
<dbReference type="Proteomes" id="UP000318995">
    <property type="component" value="Unassembled WGS sequence"/>
</dbReference>
<keyword evidence="3" id="KW-1185">Reference proteome</keyword>
<dbReference type="Gene3D" id="1.25.40.10">
    <property type="entry name" value="Tetratricopeptide repeat domain"/>
    <property type="match status" value="2"/>
</dbReference>
<dbReference type="InterPro" id="IPR024983">
    <property type="entry name" value="CHAT_dom"/>
</dbReference>
<accession>A0A5C5VUU7</accession>
<dbReference type="RefSeq" id="WP_146575294.1">
    <property type="nucleotide sequence ID" value="NZ_SJPH01000009.1"/>
</dbReference>
<evidence type="ECO:0000313" key="3">
    <source>
        <dbReference type="Proteomes" id="UP000318995"/>
    </source>
</evidence>
<dbReference type="EMBL" id="SJPH01000009">
    <property type="protein sequence ID" value="TWT41381.1"/>
    <property type="molecule type" value="Genomic_DNA"/>
</dbReference>
<dbReference type="InterPro" id="IPR019734">
    <property type="entry name" value="TPR_rpt"/>
</dbReference>
<protein>
    <submittedName>
        <fullName evidence="2">CHAT domain protein</fullName>
    </submittedName>
</protein>
<dbReference type="AlphaFoldDB" id="A0A5C5VUU7"/>
<dbReference type="SUPFAM" id="SSF48452">
    <property type="entry name" value="TPR-like"/>
    <property type="match status" value="1"/>
</dbReference>
<gene>
    <name evidence="2" type="ORF">Pla111_30950</name>
</gene>
<evidence type="ECO:0000259" key="1">
    <source>
        <dbReference type="Pfam" id="PF12770"/>
    </source>
</evidence>
<sequence>MEHYDELPSLLACLVEQHDWAAIMRLDMVLGLSEDACEEASLKCLRRQPHLTSQERQQVEKRLIAFRRGGGHWEQGEVPPGKWNDGELLSFRLLFLHGAAVQLDVESAQECADICKQLRDKSTAAYFFNLVGESFRKAGSTKAAMQAYGNAYQMFEESECGKWPYVYGRLSGRLHRSVAWGCFQHGHYQDAIEMAEHSVTLFRVLLSCERSAFSEDLAASLARLEDIYQHQCRWKEALASADEAIAVLDLDEVSSADALQLIPDLLLRRSLVLRRTGGIEAALQDARNALRRYEILEGGDLGEASVGVASALQGLSEVLLEMGSLEDAAEAGKKSFDKFLELAQRFGGKYAALQYRSGLDLADMQAGCGFWEEAQGQYALAATNLMALAAEDAMAYGEAVGRALLGLAESSRRLLSPERICDEISCADAIQNYNRSIAIFSARTRAGAPVWAVYVLRAYLGLGKVLSGLRIHAEAEEAFATAKEICGSIKTSYPGCYAIEMAGCLEADSDHLASLGKLEEALGTIRKANALLDESEVALPERVLADSLRLKTREASLLLEVTGSEEAASGGFLDKAAACASSARLAGERCLVTSRDPILRRRLLGDLGRSLRLQYEIALAQHTNDPSSGALDVAFEASEALRARTLLEMLEDETVLPGGVPNDALEAYREALRRRRAAALSLTTFSSDLDGDEISEDARTRNLELIDILNAAHQAEQVALHEIQRINPTYSPRSSLRRQSLSETRHRLADVNTAAIQYTLLEQRAYAIIATINKTSVVELPLGAVDAVLQEAVSWRKGQSLHGEESDDDRELLMSLLDEILLRISSMMLSPLLEAIPKAINKLIISPHHALHMLPLHACWVEEGVRLCDRYAVSYAPSFSILAKCGQSPSSSTTTVVHACCPGRQQDRLPLADLESQVLRNAFAGCHVTEIGEGPDTASTVLQASSVADVFHFTGHAEFYPTEQLRSKLRITSHDGQECPHLWLQDVYLRFRMNPGGLVFLGACETGQLNPSPDDDYVSFPAAFMYAGAGVVLATLWRADDIASCLLAQRFYENWRGGLGAVPALAEAQKWLRGAPDRKGECLADGPAVLAYWEHSGLLDSVADSIDRRHFIRLAKAHAAEHPSTPPFGSPYYWAAFAVWGGYAAREAG</sequence>
<dbReference type="SMART" id="SM00028">
    <property type="entry name" value="TPR"/>
    <property type="match status" value="6"/>
</dbReference>
<dbReference type="PANTHER" id="PTHR10098">
    <property type="entry name" value="RAPSYN-RELATED"/>
    <property type="match status" value="1"/>
</dbReference>
<organism evidence="2 3">
    <name type="scientific">Botrimarina hoheduenensis</name>
    <dbReference type="NCBI Taxonomy" id="2528000"/>
    <lineage>
        <taxon>Bacteria</taxon>
        <taxon>Pseudomonadati</taxon>
        <taxon>Planctomycetota</taxon>
        <taxon>Planctomycetia</taxon>
        <taxon>Pirellulales</taxon>
        <taxon>Lacipirellulaceae</taxon>
        <taxon>Botrimarina</taxon>
    </lineage>
</organism>
<name>A0A5C5VUU7_9BACT</name>
<reference evidence="2 3" key="1">
    <citation type="submission" date="2019-02" db="EMBL/GenBank/DDBJ databases">
        <title>Deep-cultivation of Planctomycetes and their phenomic and genomic characterization uncovers novel biology.</title>
        <authorList>
            <person name="Wiegand S."/>
            <person name="Jogler M."/>
            <person name="Boedeker C."/>
            <person name="Pinto D."/>
            <person name="Vollmers J."/>
            <person name="Rivas-Marin E."/>
            <person name="Kohn T."/>
            <person name="Peeters S.H."/>
            <person name="Heuer A."/>
            <person name="Rast P."/>
            <person name="Oberbeckmann S."/>
            <person name="Bunk B."/>
            <person name="Jeske O."/>
            <person name="Meyerdierks A."/>
            <person name="Storesund J.E."/>
            <person name="Kallscheuer N."/>
            <person name="Luecker S."/>
            <person name="Lage O.M."/>
            <person name="Pohl T."/>
            <person name="Merkel B.J."/>
            <person name="Hornburger P."/>
            <person name="Mueller R.-W."/>
            <person name="Bruemmer F."/>
            <person name="Labrenz M."/>
            <person name="Spormann A.M."/>
            <person name="Op Den Camp H."/>
            <person name="Overmann J."/>
            <person name="Amann R."/>
            <person name="Jetten M.S.M."/>
            <person name="Mascher T."/>
            <person name="Medema M.H."/>
            <person name="Devos D.P."/>
            <person name="Kaster A.-K."/>
            <person name="Ovreas L."/>
            <person name="Rohde M."/>
            <person name="Galperin M.Y."/>
            <person name="Jogler C."/>
        </authorList>
    </citation>
    <scope>NUCLEOTIDE SEQUENCE [LARGE SCALE GENOMIC DNA]</scope>
    <source>
        <strain evidence="2 3">Pla111</strain>
    </source>
</reference>
<comment type="caution">
    <text evidence="2">The sequence shown here is derived from an EMBL/GenBank/DDBJ whole genome shotgun (WGS) entry which is preliminary data.</text>
</comment>
<proteinExistence type="predicted"/>
<evidence type="ECO:0000313" key="2">
    <source>
        <dbReference type="EMBL" id="TWT41381.1"/>
    </source>
</evidence>
<dbReference type="PANTHER" id="PTHR10098:SF108">
    <property type="entry name" value="TETRATRICOPEPTIDE REPEAT PROTEIN 28"/>
    <property type="match status" value="1"/>
</dbReference>